<evidence type="ECO:0000313" key="1">
    <source>
        <dbReference type="EMBL" id="OAM81232.1"/>
    </source>
</evidence>
<keyword evidence="2" id="KW-1185">Reference proteome</keyword>
<sequence length="894" mass="100419">MSNSVSGLVSFYQRNISILRPLKEAVYRIPGGQKLARKVLARGARKSSNPVLSRFDNDIDAALDKLITLSNAEAITLFEEALIYCRETVQYDRLKVVMEIFGDWAEQRNDLGTKSTIAFLEIYEFAFKNLNGRVVSRIPEMDVAHLPTGRVLERAFTTYFYLLTSNLEYDRANAALSSIKLPFDAHFLYRLAVSLKRKPVRVEVNTTDRVILKERIIRQLRDALESSGWTQAFSDTIVASIDDFSNVALHDVTEALKGLGAANLKTSSARALSSLLTSLLSKVLQHHGAIAAIETLSLSRSWMEPAHIADFELRIAATHSDEQALIDRSAGPQAHKAYALLSTLAWDRNDFREALEYARRIPTGHFSLGKSLQYTDTIDRLSFLAETSDWLAKVDQPERPNGVVLLASLNCYNTLAMVTPALIEMKRRGFAVGSLMSGVLNQRPPENMHPELGSLFNCIHRNREDGQVSLAWEVDWSERRVMCGGINYYQGIYERLSTIYRRATIFIEEEPIASTFMSLLKRCDYVLRACQKVEAAAENSEAPIILLGSNSHVAPYSVIRDFCLGKSLPNLRYVTCNVAYENYYSNLGGKYSRSMAVVDMTLHRECRAPFLAIKSRFDRWYTEFGRSDAVRERFDNLLSANRSGKAIGSDDEIGRTIQTAREEGRKVVCCFGKILCDLSVPYDGGPAHLDMIDWINHSINIAAKHPNDILLLIKPHPHELRPEIALELTEQLRDVCPPNLPENVVFLGHRDFNIGDLAPMLDTAVLWNGTSSLELTGLGVPVVMAAHFGRHDYPLDLIYPSSRTDYETLLTEPLPAPNEDLRWRAMALLHYMGTKDVAIPNEYSLRPITNDRVGIPSWAEEKMSAYVANGDPYMTLAVDRMLEGVHTSTNSSDH</sequence>
<organism evidence="1 2">
    <name type="scientific">Devosia elaeis</name>
    <dbReference type="NCBI Taxonomy" id="1770058"/>
    <lineage>
        <taxon>Bacteria</taxon>
        <taxon>Pseudomonadati</taxon>
        <taxon>Pseudomonadota</taxon>
        <taxon>Alphaproteobacteria</taxon>
        <taxon>Hyphomicrobiales</taxon>
        <taxon>Devosiaceae</taxon>
        <taxon>Devosia</taxon>
    </lineage>
</organism>
<reference evidence="1 2" key="1">
    <citation type="submission" date="2016-03" db="EMBL/GenBank/DDBJ databases">
        <title>Genome sequencing of Devosia sp. S37.</title>
        <authorList>
            <person name="Mohd Nor M."/>
        </authorList>
    </citation>
    <scope>NUCLEOTIDE SEQUENCE [LARGE SCALE GENOMIC DNA]</scope>
    <source>
        <strain evidence="1 2">S37</strain>
    </source>
</reference>
<gene>
    <name evidence="1" type="ORF">A3840_01630</name>
</gene>
<protein>
    <recommendedName>
        <fullName evidence="3">Capsule biosynthesis protein</fullName>
    </recommendedName>
</protein>
<dbReference type="RefSeq" id="WP_067450893.1">
    <property type="nucleotide sequence ID" value="NZ_LVVY01000035.1"/>
</dbReference>
<dbReference type="OrthoDB" id="5911853at2"/>
<dbReference type="Proteomes" id="UP000078389">
    <property type="component" value="Unassembled WGS sequence"/>
</dbReference>
<comment type="caution">
    <text evidence="1">The sequence shown here is derived from an EMBL/GenBank/DDBJ whole genome shotgun (WGS) entry which is preliminary data.</text>
</comment>
<evidence type="ECO:0008006" key="3">
    <source>
        <dbReference type="Google" id="ProtNLM"/>
    </source>
</evidence>
<proteinExistence type="predicted"/>
<accession>A0A178I6F7</accession>
<dbReference type="EMBL" id="LVVY01000035">
    <property type="protein sequence ID" value="OAM81232.1"/>
    <property type="molecule type" value="Genomic_DNA"/>
</dbReference>
<dbReference type="AlphaFoldDB" id="A0A178I6F7"/>
<name>A0A178I6F7_9HYPH</name>
<evidence type="ECO:0000313" key="2">
    <source>
        <dbReference type="Proteomes" id="UP000078389"/>
    </source>
</evidence>